<feature type="region of interest" description="Disordered" evidence="1">
    <location>
        <begin position="582"/>
        <end position="701"/>
    </location>
</feature>
<organism evidence="2 3">
    <name type="scientific">Trichosporon asahii var. asahii (strain ATCC 90039 / CBS 2479 / JCM 2466 / KCTC 7840 / NBRC 103889/ NCYC 2677 / UAMH 7654)</name>
    <name type="common">Yeast</name>
    <dbReference type="NCBI Taxonomy" id="1186058"/>
    <lineage>
        <taxon>Eukaryota</taxon>
        <taxon>Fungi</taxon>
        <taxon>Dikarya</taxon>
        <taxon>Basidiomycota</taxon>
        <taxon>Agaricomycotina</taxon>
        <taxon>Tremellomycetes</taxon>
        <taxon>Trichosporonales</taxon>
        <taxon>Trichosporonaceae</taxon>
        <taxon>Trichosporon</taxon>
    </lineage>
</organism>
<feature type="compositionally biased region" description="Basic and acidic residues" evidence="1">
    <location>
        <begin position="639"/>
        <end position="651"/>
    </location>
</feature>
<feature type="region of interest" description="Disordered" evidence="1">
    <location>
        <begin position="461"/>
        <end position="537"/>
    </location>
</feature>
<feature type="compositionally biased region" description="Low complexity" evidence="1">
    <location>
        <begin position="498"/>
        <end position="508"/>
    </location>
</feature>
<dbReference type="CDD" id="cd02537">
    <property type="entry name" value="GT8_Glycogenin"/>
    <property type="match status" value="1"/>
</dbReference>
<keyword evidence="2" id="KW-0808">Transferase</keyword>
<evidence type="ECO:0000256" key="1">
    <source>
        <dbReference type="SAM" id="MobiDB-lite"/>
    </source>
</evidence>
<feature type="compositionally biased region" description="Polar residues" evidence="1">
    <location>
        <begin position="582"/>
        <end position="597"/>
    </location>
</feature>
<dbReference type="SUPFAM" id="SSF53448">
    <property type="entry name" value="Nucleotide-diphospho-sugar transferases"/>
    <property type="match status" value="1"/>
</dbReference>
<dbReference type="GeneID" id="25985454"/>
<dbReference type="PANTHER" id="PTHR11183">
    <property type="entry name" value="GLYCOGENIN SUBFAMILY MEMBER"/>
    <property type="match status" value="1"/>
</dbReference>
<dbReference type="VEuPathDB" id="FungiDB:A1Q1_01940"/>
<dbReference type="GO" id="GO:0016757">
    <property type="term" value="F:glycosyltransferase activity"/>
    <property type="evidence" value="ECO:0007669"/>
    <property type="project" value="InterPro"/>
</dbReference>
<gene>
    <name evidence="2" type="ORF">A1Q1_01940</name>
</gene>
<dbReference type="OrthoDB" id="2014201at2759"/>
<dbReference type="InterPro" id="IPR050587">
    <property type="entry name" value="GNT1/Glycosyltrans_8"/>
</dbReference>
<feature type="region of interest" description="Disordered" evidence="1">
    <location>
        <begin position="319"/>
        <end position="360"/>
    </location>
</feature>
<name>J5T3D6_TRIAS</name>
<dbReference type="InterPro" id="IPR002495">
    <property type="entry name" value="Glyco_trans_8"/>
</dbReference>
<dbReference type="InterPro" id="IPR029044">
    <property type="entry name" value="Nucleotide-diphossugar_trans"/>
</dbReference>
<proteinExistence type="predicted"/>
<dbReference type="Proteomes" id="UP000002748">
    <property type="component" value="Unassembled WGS sequence"/>
</dbReference>
<reference evidence="2 3" key="1">
    <citation type="journal article" date="2012" name="Eukaryot. Cell">
        <title>Draft genome sequence of CBS 2479, the standard type strain of Trichosporon asahii.</title>
        <authorList>
            <person name="Yang R.Y."/>
            <person name="Li H.T."/>
            <person name="Zhu H."/>
            <person name="Zhou G.P."/>
            <person name="Wang M."/>
            <person name="Wang L."/>
        </authorList>
    </citation>
    <scope>NUCLEOTIDE SEQUENCE [LARGE SCALE GENOMIC DNA]</scope>
    <source>
        <strain evidence="3">ATCC 90039 / CBS 2479 / JCM 2466 / KCTC 7840 / NCYC 2677 / UAMH 7654</strain>
    </source>
</reference>
<comment type="caution">
    <text evidence="2">The sequence shown here is derived from an EMBL/GenBank/DDBJ whole genome shotgun (WGS) entry which is preliminary data.</text>
</comment>
<accession>J5T3D6</accession>
<dbReference type="KEGG" id="tasa:A1Q1_01940"/>
<evidence type="ECO:0000313" key="3">
    <source>
        <dbReference type="Proteomes" id="UP000002748"/>
    </source>
</evidence>
<feature type="compositionally biased region" description="Basic and acidic residues" evidence="1">
    <location>
        <begin position="330"/>
        <end position="340"/>
    </location>
</feature>
<dbReference type="Pfam" id="PF01501">
    <property type="entry name" value="Glyco_transf_8"/>
    <property type="match status" value="1"/>
</dbReference>
<feature type="compositionally biased region" description="Basic and acidic residues" evidence="1">
    <location>
        <begin position="476"/>
        <end position="487"/>
    </location>
</feature>
<dbReference type="RefSeq" id="XP_014180423.1">
    <property type="nucleotide sequence ID" value="XM_014324948.1"/>
</dbReference>
<feature type="compositionally biased region" description="Basic residues" evidence="1">
    <location>
        <begin position="627"/>
        <end position="638"/>
    </location>
</feature>
<sequence>MLPQAFVTLLTDSSYLPGALVLLHALKELHPTPRDFKIVCLISPETVDARVVGVLQNAGFDLVIGVEPIASGRTDLNLALTKLHVFRLGSIFSTIIYLDADTLPIKPLSHLFDSTSPHTLSACPDIGWPDCFNSGVMVIRPQESDFESLWKAMRTEDSSFDGADQGLLNQYFSEDGTGETWNRLPFTAAYQYAPAYKYYANKISILHFIGTKKPWQSLASRAAGSKSQSTNPFDYSRLLDLWYDVYDRFVRPSTASQPDIARRFEVPQHISVWNQPQVAGTPDGRMSLEDLKASTLSGVAAMKQDRYMSMPLEGRVDLLMPKGDTASSPDHSDRDRDILHGKPAASVNHTDADSTNPPQTIVRTRKDIEQQNLESPAEKSAWDAAHYPPPKNSRPEMAIPMTTIYAPAWDEPSSASAVYFEGMVETSLDYPTLPENVLSNDWYGDITATRPDPRMVSNVFPWESDAQSRPAATRRFPQDRPAEDALRDALPSGDLRSPESSSESASEAHSTEHNRSQLHGASEGGRNEHTESGASNRCHPALSFAESMASYTNAWDEVASIHTYAQRLTALGIGVERRAQTSGLETTVGTPRGTSTPAPAYQDHPSRRRSPSSSSADGDDEDERGRGLHAKASRRRTPTYRDREAQTERLGVDAMVQTTTGPPEAVGGRAPLTVSPAEAPRPSHSRQHSSRSWNPTTDIDLRRQDSAEVLHRLMKTNVGPGLGT</sequence>
<dbReference type="HOGENOM" id="CLU_382261_0_0_1"/>
<dbReference type="EMBL" id="ALBS01000183">
    <property type="protein sequence ID" value="EJT48951.1"/>
    <property type="molecule type" value="Genomic_DNA"/>
</dbReference>
<dbReference type="AlphaFoldDB" id="J5T3D6"/>
<evidence type="ECO:0000313" key="2">
    <source>
        <dbReference type="EMBL" id="EJT48951.1"/>
    </source>
</evidence>
<dbReference type="Gene3D" id="3.90.550.10">
    <property type="entry name" value="Spore Coat Polysaccharide Biosynthesis Protein SpsA, Chain A"/>
    <property type="match status" value="1"/>
</dbReference>
<feature type="region of interest" description="Disordered" evidence="1">
    <location>
        <begin position="372"/>
        <end position="396"/>
    </location>
</feature>
<feature type="compositionally biased region" description="Polar residues" evidence="1">
    <location>
        <begin position="347"/>
        <end position="360"/>
    </location>
</feature>
<protein>
    <submittedName>
        <fullName evidence="2">Glycogenin glucosyltransferase</fullName>
    </submittedName>
</protein>